<proteinExistence type="predicted"/>
<dbReference type="AlphaFoldDB" id="A0A0V1GF38"/>
<protein>
    <submittedName>
        <fullName evidence="1">Uncharacterized protein</fullName>
    </submittedName>
</protein>
<organism evidence="1 2">
    <name type="scientific">Trichinella zimbabwensis</name>
    <dbReference type="NCBI Taxonomy" id="268475"/>
    <lineage>
        <taxon>Eukaryota</taxon>
        <taxon>Metazoa</taxon>
        <taxon>Ecdysozoa</taxon>
        <taxon>Nematoda</taxon>
        <taxon>Enoplea</taxon>
        <taxon>Dorylaimia</taxon>
        <taxon>Trichinellida</taxon>
        <taxon>Trichinellidae</taxon>
        <taxon>Trichinella</taxon>
    </lineage>
</organism>
<dbReference type="Proteomes" id="UP000055024">
    <property type="component" value="Unassembled WGS sequence"/>
</dbReference>
<dbReference type="EMBL" id="JYDP01002481">
    <property type="protein sequence ID" value="KRY96852.1"/>
    <property type="molecule type" value="Genomic_DNA"/>
</dbReference>
<comment type="caution">
    <text evidence="1">The sequence shown here is derived from an EMBL/GenBank/DDBJ whole genome shotgun (WGS) entry which is preliminary data.</text>
</comment>
<keyword evidence="2" id="KW-1185">Reference proteome</keyword>
<gene>
    <name evidence="1" type="ORF">T11_14512</name>
</gene>
<evidence type="ECO:0000313" key="1">
    <source>
        <dbReference type="EMBL" id="KRY96852.1"/>
    </source>
</evidence>
<evidence type="ECO:0000313" key="2">
    <source>
        <dbReference type="Proteomes" id="UP000055024"/>
    </source>
</evidence>
<reference evidence="1 2" key="1">
    <citation type="submission" date="2015-01" db="EMBL/GenBank/DDBJ databases">
        <title>Evolution of Trichinella species and genotypes.</title>
        <authorList>
            <person name="Korhonen P.K."/>
            <person name="Edoardo P."/>
            <person name="Giuseppe L.R."/>
            <person name="Gasser R.B."/>
        </authorList>
    </citation>
    <scope>NUCLEOTIDE SEQUENCE [LARGE SCALE GENOMIC DNA]</scope>
    <source>
        <strain evidence="1">ISS1029</strain>
    </source>
</reference>
<name>A0A0V1GF38_9BILA</name>
<accession>A0A0V1GF38</accession>
<sequence length="50" mass="5221">MVSVDSSENPIDPKGSISTTLATPALWFSSTPHRPPMAGVRNVLATGGRI</sequence>